<dbReference type="SUPFAM" id="SSF57667">
    <property type="entry name" value="beta-beta-alpha zinc fingers"/>
    <property type="match status" value="1"/>
</dbReference>
<evidence type="ECO:0000256" key="8">
    <source>
        <dbReference type="PROSITE-ProRule" id="PRU00042"/>
    </source>
</evidence>
<comment type="caution">
    <text evidence="11">The sequence shown here is derived from an EMBL/GenBank/DDBJ whole genome shotgun (WGS) entry which is preliminary data.</text>
</comment>
<dbReference type="InterPro" id="IPR036236">
    <property type="entry name" value="Znf_C2H2_sf"/>
</dbReference>
<dbReference type="PROSITE" id="PS50157">
    <property type="entry name" value="ZINC_FINGER_C2H2_2"/>
    <property type="match status" value="1"/>
</dbReference>
<sequence>MDPVKHSSTSVTTSSAENDDKSSNEDDNDNNNNNGVGRSYECNFCKRGFTNAQALGGHMNMHREDKSTFKQKINQENVKSNERYVDLSCSSRISSVDRRQIGDEQVMNYRTYLPLSNPSFQTRVFPNSDLPVWREELFKDCLDENLSLGFGRSPPVEDGGGVGDRNLEENEVDLELRLGHDP</sequence>
<evidence type="ECO:0000256" key="5">
    <source>
        <dbReference type="ARBA" id="ARBA00023015"/>
    </source>
</evidence>
<reference evidence="11" key="1">
    <citation type="submission" date="2019-10" db="EMBL/GenBank/DDBJ databases">
        <authorList>
            <person name="Zhang R."/>
            <person name="Pan Y."/>
            <person name="Wang J."/>
            <person name="Ma R."/>
            <person name="Yu S."/>
        </authorList>
    </citation>
    <scope>NUCLEOTIDE SEQUENCE</scope>
    <source>
        <strain evidence="11">LA-IB0</strain>
        <tissue evidence="11">Leaf</tissue>
    </source>
</reference>
<feature type="region of interest" description="Disordered" evidence="9">
    <location>
        <begin position="150"/>
        <end position="182"/>
    </location>
</feature>
<dbReference type="PROSITE" id="PS00028">
    <property type="entry name" value="ZINC_FINGER_C2H2_1"/>
    <property type="match status" value="1"/>
</dbReference>
<dbReference type="AlphaFoldDB" id="A0AAV6X1S3"/>
<dbReference type="SMART" id="SM00355">
    <property type="entry name" value="ZnF_C2H2"/>
    <property type="match status" value="1"/>
</dbReference>
<keyword evidence="12" id="KW-1185">Reference proteome</keyword>
<feature type="region of interest" description="Disordered" evidence="9">
    <location>
        <begin position="1"/>
        <end position="34"/>
    </location>
</feature>
<evidence type="ECO:0000259" key="10">
    <source>
        <dbReference type="PROSITE" id="PS50157"/>
    </source>
</evidence>
<evidence type="ECO:0000256" key="3">
    <source>
        <dbReference type="ARBA" id="ARBA00022771"/>
    </source>
</evidence>
<evidence type="ECO:0000256" key="7">
    <source>
        <dbReference type="ARBA" id="ARBA00023242"/>
    </source>
</evidence>
<dbReference type="Proteomes" id="UP000826271">
    <property type="component" value="Unassembled WGS sequence"/>
</dbReference>
<evidence type="ECO:0000256" key="9">
    <source>
        <dbReference type="SAM" id="MobiDB-lite"/>
    </source>
</evidence>
<keyword evidence="6" id="KW-0804">Transcription</keyword>
<evidence type="ECO:0000313" key="11">
    <source>
        <dbReference type="EMBL" id="KAG8373150.1"/>
    </source>
</evidence>
<dbReference type="GO" id="GO:0005634">
    <property type="term" value="C:nucleus"/>
    <property type="evidence" value="ECO:0007669"/>
    <property type="project" value="UniProtKB-SubCell"/>
</dbReference>
<dbReference type="PANTHER" id="PTHR45801">
    <property type="entry name" value="OS07G0101800 PROTEIN"/>
    <property type="match status" value="1"/>
</dbReference>
<gene>
    <name evidence="11" type="ORF">BUALT_Bualt12G0141000</name>
</gene>
<accession>A0AAV6X1S3</accession>
<keyword evidence="3 8" id="KW-0863">Zinc-finger</keyword>
<evidence type="ECO:0000256" key="2">
    <source>
        <dbReference type="ARBA" id="ARBA00022723"/>
    </source>
</evidence>
<feature type="domain" description="C2H2-type" evidence="10">
    <location>
        <begin position="40"/>
        <end position="67"/>
    </location>
</feature>
<dbReference type="InterPro" id="IPR013087">
    <property type="entry name" value="Znf_C2H2_type"/>
</dbReference>
<comment type="subcellular location">
    <subcellularLocation>
        <location evidence="1">Nucleus</location>
    </subcellularLocation>
</comment>
<evidence type="ECO:0000256" key="4">
    <source>
        <dbReference type="ARBA" id="ARBA00022833"/>
    </source>
</evidence>
<keyword evidence="2" id="KW-0479">Metal-binding</keyword>
<keyword evidence="5" id="KW-0805">Transcription regulation</keyword>
<evidence type="ECO:0000256" key="1">
    <source>
        <dbReference type="ARBA" id="ARBA00004123"/>
    </source>
</evidence>
<dbReference type="InterPro" id="IPR052426">
    <property type="entry name" value="Plant_dev_regulator"/>
</dbReference>
<dbReference type="PANTHER" id="PTHR45801:SF111">
    <property type="entry name" value="C2H2 AND C2HC ZINC FINGERS SUPERFAMILY PROTEIN"/>
    <property type="match status" value="1"/>
</dbReference>
<proteinExistence type="predicted"/>
<evidence type="ECO:0000256" key="6">
    <source>
        <dbReference type="ARBA" id="ARBA00023163"/>
    </source>
</evidence>
<dbReference type="EMBL" id="WHWC01000012">
    <property type="protein sequence ID" value="KAG8373150.1"/>
    <property type="molecule type" value="Genomic_DNA"/>
</dbReference>
<protein>
    <recommendedName>
        <fullName evidence="10">C2H2-type domain-containing protein</fullName>
    </recommendedName>
</protein>
<evidence type="ECO:0000313" key="12">
    <source>
        <dbReference type="Proteomes" id="UP000826271"/>
    </source>
</evidence>
<keyword evidence="4" id="KW-0862">Zinc</keyword>
<name>A0AAV6X1S3_9LAMI</name>
<dbReference type="GO" id="GO:0008270">
    <property type="term" value="F:zinc ion binding"/>
    <property type="evidence" value="ECO:0007669"/>
    <property type="project" value="UniProtKB-KW"/>
</dbReference>
<organism evidence="11 12">
    <name type="scientific">Buddleja alternifolia</name>
    <dbReference type="NCBI Taxonomy" id="168488"/>
    <lineage>
        <taxon>Eukaryota</taxon>
        <taxon>Viridiplantae</taxon>
        <taxon>Streptophyta</taxon>
        <taxon>Embryophyta</taxon>
        <taxon>Tracheophyta</taxon>
        <taxon>Spermatophyta</taxon>
        <taxon>Magnoliopsida</taxon>
        <taxon>eudicotyledons</taxon>
        <taxon>Gunneridae</taxon>
        <taxon>Pentapetalae</taxon>
        <taxon>asterids</taxon>
        <taxon>lamiids</taxon>
        <taxon>Lamiales</taxon>
        <taxon>Scrophulariaceae</taxon>
        <taxon>Buddlejeae</taxon>
        <taxon>Buddleja</taxon>
    </lineage>
</organism>
<dbReference type="Gene3D" id="3.30.160.60">
    <property type="entry name" value="Classic Zinc Finger"/>
    <property type="match status" value="1"/>
</dbReference>
<keyword evidence="7" id="KW-0539">Nucleus</keyword>